<dbReference type="AlphaFoldDB" id="A0A0C2N2E6"/>
<sequence length="234" mass="26978">MCTRSTIGSSGNSACHQKFLHSDINGSYECCQRKDSQCVVASQAEYCHPYISLGSLVFFFAQCVKGCTRKVYRRDMKFFSILFALWLPLIARYETFKERVSCFKNKDELCKNLNSSSNFERVTLGCIVAGNVLFRYKWSYVLVAEECTVYVQDNPQKLLKTLPERLCPAMVLPPLVCRCRWESASPSETHAGREIDGLDKVWGRRDPRSDRICYWYSLNEDVAFEYVDRDVALN</sequence>
<dbReference type="Proteomes" id="UP000031668">
    <property type="component" value="Unassembled WGS sequence"/>
</dbReference>
<name>A0A0C2N2E6_THEKT</name>
<protein>
    <submittedName>
        <fullName evidence="2">Uncharacterized protein</fullName>
    </submittedName>
</protein>
<gene>
    <name evidence="2" type="ORF">RF11_08583</name>
</gene>
<dbReference type="EMBL" id="JWZT01002984">
    <property type="protein sequence ID" value="KII68042.1"/>
    <property type="molecule type" value="Genomic_DNA"/>
</dbReference>
<organism evidence="2 3">
    <name type="scientific">Thelohanellus kitauei</name>
    <name type="common">Myxosporean</name>
    <dbReference type="NCBI Taxonomy" id="669202"/>
    <lineage>
        <taxon>Eukaryota</taxon>
        <taxon>Metazoa</taxon>
        <taxon>Cnidaria</taxon>
        <taxon>Myxozoa</taxon>
        <taxon>Myxosporea</taxon>
        <taxon>Bivalvulida</taxon>
        <taxon>Platysporina</taxon>
        <taxon>Myxobolidae</taxon>
        <taxon>Thelohanellus</taxon>
    </lineage>
</organism>
<evidence type="ECO:0000313" key="3">
    <source>
        <dbReference type="Proteomes" id="UP000031668"/>
    </source>
</evidence>
<feature type="transmembrane region" description="Helical" evidence="1">
    <location>
        <begin position="78"/>
        <end position="96"/>
    </location>
</feature>
<keyword evidence="1" id="KW-1133">Transmembrane helix</keyword>
<accession>A0A0C2N2E6</accession>
<evidence type="ECO:0000256" key="1">
    <source>
        <dbReference type="SAM" id="Phobius"/>
    </source>
</evidence>
<proteinExistence type="predicted"/>
<comment type="caution">
    <text evidence="2">The sequence shown here is derived from an EMBL/GenBank/DDBJ whole genome shotgun (WGS) entry which is preliminary data.</text>
</comment>
<keyword evidence="3" id="KW-1185">Reference proteome</keyword>
<keyword evidence="1" id="KW-0472">Membrane</keyword>
<keyword evidence="1" id="KW-0812">Transmembrane</keyword>
<reference evidence="2 3" key="1">
    <citation type="journal article" date="2014" name="Genome Biol. Evol.">
        <title>The genome of the myxosporean Thelohanellus kitauei shows adaptations to nutrient acquisition within its fish host.</title>
        <authorList>
            <person name="Yang Y."/>
            <person name="Xiong J."/>
            <person name="Zhou Z."/>
            <person name="Huo F."/>
            <person name="Miao W."/>
            <person name="Ran C."/>
            <person name="Liu Y."/>
            <person name="Zhang J."/>
            <person name="Feng J."/>
            <person name="Wang M."/>
            <person name="Wang M."/>
            <person name="Wang L."/>
            <person name="Yao B."/>
        </authorList>
    </citation>
    <scope>NUCLEOTIDE SEQUENCE [LARGE SCALE GENOMIC DNA]</scope>
    <source>
        <strain evidence="2">Wuqing</strain>
    </source>
</reference>
<evidence type="ECO:0000313" key="2">
    <source>
        <dbReference type="EMBL" id="KII68042.1"/>
    </source>
</evidence>